<keyword evidence="7" id="KW-1185">Reference proteome</keyword>
<evidence type="ECO:0000256" key="1">
    <source>
        <dbReference type="ARBA" id="ARBA00009437"/>
    </source>
</evidence>
<sequence>MITRVLAPRLRTFEAVARTEHITRAAEELGVPQPTVSRSLARLQEELGVVLVERTGRGVRLTRAGAVLLPHARRALNALAAGGREVAEATATTVTLAFLPTLGAEVVPALIRGFRQRYPEARFTLFQDVWAASVGRLREGSVDVALTSPLPGEPDLEEHMLHRQPLRLVVPDSHPLAQRDRVGFTVVATEPLIALKHGRGLRHLTDELCHRAGFEPQVAFEGDETHTVRGLVAAGLGVAVLPAHPHGLLPGTAELAIDTPGAHRTIGLVRRIGQTETPAVAAFRSFVINEGPRLLAEGLG</sequence>
<dbReference type="Pfam" id="PF03466">
    <property type="entry name" value="LysR_substrate"/>
    <property type="match status" value="1"/>
</dbReference>
<dbReference type="InterPro" id="IPR036388">
    <property type="entry name" value="WH-like_DNA-bd_sf"/>
</dbReference>
<dbReference type="SUPFAM" id="SSF53850">
    <property type="entry name" value="Periplasmic binding protein-like II"/>
    <property type="match status" value="1"/>
</dbReference>
<dbReference type="PANTHER" id="PTHR30346">
    <property type="entry name" value="TRANSCRIPTIONAL DUAL REGULATOR HCAR-RELATED"/>
    <property type="match status" value="1"/>
</dbReference>
<dbReference type="InterPro" id="IPR005119">
    <property type="entry name" value="LysR_subst-bd"/>
</dbReference>
<evidence type="ECO:0000313" key="6">
    <source>
        <dbReference type="EMBL" id="GLU47671.1"/>
    </source>
</evidence>
<evidence type="ECO:0000259" key="5">
    <source>
        <dbReference type="PROSITE" id="PS50931"/>
    </source>
</evidence>
<accession>A0A9W6UGK7</accession>
<comment type="caution">
    <text evidence="6">The sequence shown here is derived from an EMBL/GenBank/DDBJ whole genome shotgun (WGS) entry which is preliminary data.</text>
</comment>
<dbReference type="Pfam" id="PF00126">
    <property type="entry name" value="HTH_1"/>
    <property type="match status" value="1"/>
</dbReference>
<dbReference type="AlphaFoldDB" id="A0A9W6UGK7"/>
<dbReference type="CDD" id="cd00090">
    <property type="entry name" value="HTH_ARSR"/>
    <property type="match status" value="1"/>
</dbReference>
<dbReference type="Proteomes" id="UP001165092">
    <property type="component" value="Unassembled WGS sequence"/>
</dbReference>
<dbReference type="FunFam" id="1.10.10.10:FF:000001">
    <property type="entry name" value="LysR family transcriptional regulator"/>
    <property type="match status" value="1"/>
</dbReference>
<name>A0A9W6UGK7_9ACTN</name>
<dbReference type="PANTHER" id="PTHR30346:SF28">
    <property type="entry name" value="HTH-TYPE TRANSCRIPTIONAL REGULATOR CYNR"/>
    <property type="match status" value="1"/>
</dbReference>
<dbReference type="EMBL" id="BSQG01000003">
    <property type="protein sequence ID" value="GLU47671.1"/>
    <property type="molecule type" value="Genomic_DNA"/>
</dbReference>
<reference evidence="6" key="1">
    <citation type="submission" date="2023-02" db="EMBL/GenBank/DDBJ databases">
        <title>Nocardiopsis ansamitocini NBRC 112285.</title>
        <authorList>
            <person name="Ichikawa N."/>
            <person name="Sato H."/>
            <person name="Tonouchi N."/>
        </authorList>
    </citation>
    <scope>NUCLEOTIDE SEQUENCE</scope>
    <source>
        <strain evidence="6">NBRC 112285</strain>
    </source>
</reference>
<dbReference type="Gene3D" id="1.10.10.10">
    <property type="entry name" value="Winged helix-like DNA-binding domain superfamily/Winged helix DNA-binding domain"/>
    <property type="match status" value="1"/>
</dbReference>
<organism evidence="6 7">
    <name type="scientific">Nocardiopsis ansamitocini</name>
    <dbReference type="NCBI Taxonomy" id="1670832"/>
    <lineage>
        <taxon>Bacteria</taxon>
        <taxon>Bacillati</taxon>
        <taxon>Actinomycetota</taxon>
        <taxon>Actinomycetes</taxon>
        <taxon>Streptosporangiales</taxon>
        <taxon>Nocardiopsidaceae</taxon>
        <taxon>Nocardiopsis</taxon>
    </lineage>
</organism>
<keyword evidence="3" id="KW-0238">DNA-binding</keyword>
<dbReference type="SUPFAM" id="SSF46785">
    <property type="entry name" value="Winged helix' DNA-binding domain"/>
    <property type="match status" value="1"/>
</dbReference>
<dbReference type="CDD" id="cd08434">
    <property type="entry name" value="PBP2_GltC_like"/>
    <property type="match status" value="1"/>
</dbReference>
<dbReference type="GO" id="GO:0003677">
    <property type="term" value="F:DNA binding"/>
    <property type="evidence" value="ECO:0007669"/>
    <property type="project" value="UniProtKB-KW"/>
</dbReference>
<evidence type="ECO:0000313" key="7">
    <source>
        <dbReference type="Proteomes" id="UP001165092"/>
    </source>
</evidence>
<feature type="domain" description="HTH lysR-type" evidence="5">
    <location>
        <begin position="1"/>
        <end position="62"/>
    </location>
</feature>
<protein>
    <submittedName>
        <fullName evidence="6">Transcriptional regulator</fullName>
    </submittedName>
</protein>
<proteinExistence type="inferred from homology"/>
<dbReference type="InterPro" id="IPR011991">
    <property type="entry name" value="ArsR-like_HTH"/>
</dbReference>
<keyword evidence="2" id="KW-0805">Transcription regulation</keyword>
<dbReference type="InterPro" id="IPR000847">
    <property type="entry name" value="LysR_HTH_N"/>
</dbReference>
<dbReference type="GO" id="GO:0032993">
    <property type="term" value="C:protein-DNA complex"/>
    <property type="evidence" value="ECO:0007669"/>
    <property type="project" value="TreeGrafter"/>
</dbReference>
<evidence type="ECO:0000256" key="2">
    <source>
        <dbReference type="ARBA" id="ARBA00023015"/>
    </source>
</evidence>
<keyword evidence="4" id="KW-0804">Transcription</keyword>
<gene>
    <name evidence="6" type="ORF">Nans01_20220</name>
</gene>
<evidence type="ECO:0000256" key="4">
    <source>
        <dbReference type="ARBA" id="ARBA00023163"/>
    </source>
</evidence>
<dbReference type="PROSITE" id="PS50931">
    <property type="entry name" value="HTH_LYSR"/>
    <property type="match status" value="1"/>
</dbReference>
<dbReference type="PRINTS" id="PR00039">
    <property type="entry name" value="HTHLYSR"/>
</dbReference>
<dbReference type="InterPro" id="IPR036390">
    <property type="entry name" value="WH_DNA-bd_sf"/>
</dbReference>
<dbReference type="GO" id="GO:0003700">
    <property type="term" value="F:DNA-binding transcription factor activity"/>
    <property type="evidence" value="ECO:0007669"/>
    <property type="project" value="InterPro"/>
</dbReference>
<comment type="similarity">
    <text evidence="1">Belongs to the LysR transcriptional regulatory family.</text>
</comment>
<evidence type="ECO:0000256" key="3">
    <source>
        <dbReference type="ARBA" id="ARBA00023125"/>
    </source>
</evidence>
<dbReference type="Gene3D" id="3.40.190.290">
    <property type="match status" value="1"/>
</dbReference>